<dbReference type="InterPro" id="IPR015168">
    <property type="entry name" value="SsuA/THI5"/>
</dbReference>
<evidence type="ECO:0000313" key="6">
    <source>
        <dbReference type="Proteomes" id="UP000077173"/>
    </source>
</evidence>
<comment type="caution">
    <text evidence="5">The sequence shown here is derived from an EMBL/GenBank/DDBJ whole genome shotgun (WGS) entry which is preliminary data.</text>
</comment>
<protein>
    <recommendedName>
        <fullName evidence="4">SsuA/THI5-like domain-containing protein</fullName>
    </recommendedName>
</protein>
<dbReference type="Proteomes" id="UP000077173">
    <property type="component" value="Unassembled WGS sequence"/>
</dbReference>
<dbReference type="GeneID" id="32582692"/>
<comment type="similarity">
    <text evidence="2">Belongs to the bacterial solute-binding protein SsuA/TauA family.</text>
</comment>
<dbReference type="Pfam" id="PF09084">
    <property type="entry name" value="NMT1"/>
    <property type="match status" value="1"/>
</dbReference>
<evidence type="ECO:0000256" key="1">
    <source>
        <dbReference type="ARBA" id="ARBA00004418"/>
    </source>
</evidence>
<keyword evidence="3" id="KW-0732">Signal</keyword>
<evidence type="ECO:0000313" key="5">
    <source>
        <dbReference type="EMBL" id="OAF07252.1"/>
    </source>
</evidence>
<dbReference type="SUPFAM" id="SSF53850">
    <property type="entry name" value="Periplasmic binding protein-like II"/>
    <property type="match status" value="1"/>
</dbReference>
<dbReference type="GO" id="GO:0042597">
    <property type="term" value="C:periplasmic space"/>
    <property type="evidence" value="ECO:0007669"/>
    <property type="project" value="UniProtKB-SubCell"/>
</dbReference>
<organism evidence="5 6">
    <name type="scientific">Bradyrhizobium neotropicale</name>
    <dbReference type="NCBI Taxonomy" id="1497615"/>
    <lineage>
        <taxon>Bacteria</taxon>
        <taxon>Pseudomonadati</taxon>
        <taxon>Pseudomonadota</taxon>
        <taxon>Alphaproteobacteria</taxon>
        <taxon>Hyphomicrobiales</taxon>
        <taxon>Nitrobacteraceae</taxon>
        <taxon>Bradyrhizobium</taxon>
    </lineage>
</organism>
<keyword evidence="6" id="KW-1185">Reference proteome</keyword>
<dbReference type="PANTHER" id="PTHR30024">
    <property type="entry name" value="ALIPHATIC SULFONATES-BINDING PROTEIN-RELATED"/>
    <property type="match status" value="1"/>
</dbReference>
<name>A0A176YLW5_9BRAD</name>
<reference evidence="5 6" key="1">
    <citation type="submission" date="2016-02" db="EMBL/GenBank/DDBJ databases">
        <title>Draft genome sequence of the strain BR 10247T Bradyrhizobium neotropicale isolated from nodules of Centrolobium paraense.</title>
        <authorList>
            <person name="Simoes-Araujo J.L."/>
            <person name="Barauna A.C."/>
            <person name="Silva K."/>
            <person name="Zilli J.E."/>
        </authorList>
    </citation>
    <scope>NUCLEOTIDE SEQUENCE [LARGE SCALE GENOMIC DNA]</scope>
    <source>
        <strain evidence="5 6">BR 10247</strain>
    </source>
</reference>
<dbReference type="RefSeq" id="WP_063681877.1">
    <property type="nucleotide sequence ID" value="NZ_LSEF01000114.1"/>
</dbReference>
<dbReference type="PANTHER" id="PTHR30024:SF47">
    <property type="entry name" value="TAURINE-BINDING PERIPLASMIC PROTEIN"/>
    <property type="match status" value="1"/>
</dbReference>
<evidence type="ECO:0000259" key="4">
    <source>
        <dbReference type="Pfam" id="PF09084"/>
    </source>
</evidence>
<accession>A0A176YLW5</accession>
<dbReference type="EMBL" id="LSEF01000114">
    <property type="protein sequence ID" value="OAF07252.1"/>
    <property type="molecule type" value="Genomic_DNA"/>
</dbReference>
<dbReference type="Gene3D" id="3.40.190.10">
    <property type="entry name" value="Periplasmic binding protein-like II"/>
    <property type="match status" value="2"/>
</dbReference>
<proteinExistence type="inferred from homology"/>
<sequence>MAAIRQTVFVMPLPLIIADRISVGKDLAISTTLTQSSLEQERDLRSDAVDVAVTAMDNILAWNRRGGDFVILGQIEQTTPLTLWAAPSVRTIAELATARLAVDAADSGFVIVLRAFLKQQGIEEERCSWLPLGGVKQRYEALLAGRCDATMLGPPFDDLARQSGCHALLDVQASWPQFPGQGIVARKATMRNRRATLRKYIEAVETSLSWIHENRERALDVLVEAQVPQVAARAMLRTAADDLRPTTAGVDLLIQMRSELGLLDGIAPDYKSLVDVTLLSTGHS</sequence>
<evidence type="ECO:0000256" key="3">
    <source>
        <dbReference type="ARBA" id="ARBA00022729"/>
    </source>
</evidence>
<gene>
    <name evidence="5" type="ORF">AXW67_30415</name>
</gene>
<dbReference type="AlphaFoldDB" id="A0A176YLW5"/>
<evidence type="ECO:0000256" key="2">
    <source>
        <dbReference type="ARBA" id="ARBA00010742"/>
    </source>
</evidence>
<feature type="domain" description="SsuA/THI5-like" evidence="4">
    <location>
        <begin position="38"/>
        <end position="218"/>
    </location>
</feature>
<comment type="subcellular location">
    <subcellularLocation>
        <location evidence="1">Periplasm</location>
    </subcellularLocation>
</comment>